<evidence type="ECO:0000256" key="2">
    <source>
        <dbReference type="SAM" id="Phobius"/>
    </source>
</evidence>
<feature type="transmembrane region" description="Helical" evidence="2">
    <location>
        <begin position="328"/>
        <end position="350"/>
    </location>
</feature>
<dbReference type="Proteomes" id="UP000026961">
    <property type="component" value="Chromosome 2"/>
</dbReference>
<protein>
    <recommendedName>
        <fullName evidence="5">CPR5-1</fullName>
    </recommendedName>
</protein>
<feature type="compositionally biased region" description="Low complexity" evidence="1">
    <location>
        <begin position="49"/>
        <end position="63"/>
    </location>
</feature>
<evidence type="ECO:0008006" key="5">
    <source>
        <dbReference type="Google" id="ProtNLM"/>
    </source>
</evidence>
<feature type="transmembrane region" description="Helical" evidence="2">
    <location>
        <begin position="422"/>
        <end position="441"/>
    </location>
</feature>
<accession>A0A0D9YYR7</accession>
<keyword evidence="4" id="KW-1185">Reference proteome</keyword>
<dbReference type="PANTHER" id="PTHR35322:SF2">
    <property type="entry name" value="PROTEIN CPR-5"/>
    <property type="match status" value="1"/>
</dbReference>
<dbReference type="PANTHER" id="PTHR35322">
    <property type="entry name" value="PROTEIN CPR-5"/>
    <property type="match status" value="1"/>
</dbReference>
<dbReference type="EnsemblPlants" id="OGLUM02G34580.2">
    <property type="protein sequence ID" value="OGLUM02G34580.2"/>
    <property type="gene ID" value="OGLUM02G34580"/>
</dbReference>
<dbReference type="AlphaFoldDB" id="A0A0D9YYR7"/>
<dbReference type="eggNOG" id="ENOG502QU8R">
    <property type="taxonomic scope" value="Eukaryota"/>
</dbReference>
<keyword evidence="2" id="KW-0812">Transmembrane</keyword>
<feature type="transmembrane region" description="Helical" evidence="2">
    <location>
        <begin position="383"/>
        <end position="410"/>
    </location>
</feature>
<evidence type="ECO:0000313" key="3">
    <source>
        <dbReference type="EnsemblPlants" id="OGLUM02G34580.2"/>
    </source>
</evidence>
<proteinExistence type="predicted"/>
<feature type="region of interest" description="Disordered" evidence="1">
    <location>
        <begin position="1"/>
        <end position="93"/>
    </location>
</feature>
<feature type="transmembrane region" description="Helical" evidence="2">
    <location>
        <begin position="498"/>
        <end position="518"/>
    </location>
</feature>
<keyword evidence="2" id="KW-1133">Transmembrane helix</keyword>
<dbReference type="STRING" id="40148.A0A0D9YYR7"/>
<reference evidence="3" key="2">
    <citation type="submission" date="2018-05" db="EMBL/GenBank/DDBJ databases">
        <title>OgluRS3 (Oryza glumaepatula Reference Sequence Version 3).</title>
        <authorList>
            <person name="Zhang J."/>
            <person name="Kudrna D."/>
            <person name="Lee S."/>
            <person name="Talag J."/>
            <person name="Welchert J."/>
            <person name="Wing R.A."/>
        </authorList>
    </citation>
    <scope>NUCLEOTIDE SEQUENCE [LARGE SCALE GENOMIC DNA]</scope>
</reference>
<sequence length="553" mass="61587">MRSPPESGSRTGRGEEIAARQLNPTASASPPRSLIMDGACCDGGGSPESGGASSSASSYGSASRLQKGVRLRRRRQRLRRPLLATGGDGRGAADGAQDLALPLGMSFAAVLAQVLNRSSCSEGRLQPDFLSKMCTSAVKESLTNIYGDRFDNFMKNFEKSFGSTLRTLHLINETPVYEQDNSRFSHEDGTSAAEIKLSGADSKRPVHDIQESTSLSSMDNQIILHAGTDQQLVKLPHNKASPEFDRHILNVFERSLNEQTRSNELKELEIGLNMRKLQLKQSQIALSSYSHMLEKIKISMGFQKASFREEKFRTQMEDTRHAELLRRLIDLLLTAVVFMSVCFGYGTYIYSYKRITAVTAACAAASREPKSWWMPNSVSAFNSGLLCHLIAATRMSFGMLMILLIAWLIFQRSAMTGPNMPITFNVMLLGVLCGSVGRFCVDTLGGDGNVWLFFWEILCFIHLFGNSRPSLLYRMLYGPISVTDRTKASDLPYRVRRYTFYTVLSVILPCLAGLLPFASLSDWNELVVEYMKSKFIRINTEYGSSDVCTCKWR</sequence>
<reference evidence="3" key="1">
    <citation type="submission" date="2015-04" db="UniProtKB">
        <authorList>
            <consortium name="EnsemblPlants"/>
        </authorList>
    </citation>
    <scope>IDENTIFICATION</scope>
</reference>
<dbReference type="InterPro" id="IPR044708">
    <property type="entry name" value="CPR5"/>
</dbReference>
<organism evidence="3">
    <name type="scientific">Oryza glumipatula</name>
    <dbReference type="NCBI Taxonomy" id="40148"/>
    <lineage>
        <taxon>Eukaryota</taxon>
        <taxon>Viridiplantae</taxon>
        <taxon>Streptophyta</taxon>
        <taxon>Embryophyta</taxon>
        <taxon>Tracheophyta</taxon>
        <taxon>Spermatophyta</taxon>
        <taxon>Magnoliopsida</taxon>
        <taxon>Liliopsida</taxon>
        <taxon>Poales</taxon>
        <taxon>Poaceae</taxon>
        <taxon>BOP clade</taxon>
        <taxon>Oryzoideae</taxon>
        <taxon>Oryzeae</taxon>
        <taxon>Oryzinae</taxon>
        <taxon>Oryza</taxon>
    </lineage>
</organism>
<dbReference type="GO" id="GO:0006952">
    <property type="term" value="P:defense response"/>
    <property type="evidence" value="ECO:0007669"/>
    <property type="project" value="InterPro"/>
</dbReference>
<dbReference type="Gramene" id="OGLUM02G34580.2">
    <property type="protein sequence ID" value="OGLUM02G34580.2"/>
    <property type="gene ID" value="OGLUM02G34580"/>
</dbReference>
<evidence type="ECO:0000313" key="4">
    <source>
        <dbReference type="Proteomes" id="UP000026961"/>
    </source>
</evidence>
<name>A0A0D9YYR7_9ORYZ</name>
<dbReference type="GO" id="GO:0010090">
    <property type="term" value="P:trichome morphogenesis"/>
    <property type="evidence" value="ECO:0007669"/>
    <property type="project" value="InterPro"/>
</dbReference>
<feature type="compositionally biased region" description="Basic residues" evidence="1">
    <location>
        <begin position="67"/>
        <end position="80"/>
    </location>
</feature>
<feature type="compositionally biased region" description="Polar residues" evidence="1">
    <location>
        <begin position="1"/>
        <end position="10"/>
    </location>
</feature>
<dbReference type="GO" id="GO:0010150">
    <property type="term" value="P:leaf senescence"/>
    <property type="evidence" value="ECO:0007669"/>
    <property type="project" value="InterPro"/>
</dbReference>
<feature type="transmembrane region" description="Helical" evidence="2">
    <location>
        <begin position="453"/>
        <end position="477"/>
    </location>
</feature>
<dbReference type="HOGENOM" id="CLU_029740_2_0_1"/>
<evidence type="ECO:0000256" key="1">
    <source>
        <dbReference type="SAM" id="MobiDB-lite"/>
    </source>
</evidence>
<keyword evidence="2" id="KW-0472">Membrane</keyword>